<evidence type="ECO:0000256" key="5">
    <source>
        <dbReference type="ARBA" id="ARBA00022927"/>
    </source>
</evidence>
<keyword evidence="3" id="KW-1003">Cell membrane</keyword>
<evidence type="ECO:0000256" key="2">
    <source>
        <dbReference type="ARBA" id="ARBA00022448"/>
    </source>
</evidence>
<keyword evidence="8" id="KW-0143">Chaperone</keyword>
<dbReference type="OrthoDB" id="9780552at2"/>
<reference evidence="13 14" key="1">
    <citation type="submission" date="2019-04" db="EMBL/GenBank/DDBJ databases">
        <title>Saccharibacteria TM7 genomes.</title>
        <authorList>
            <person name="Bor B."/>
            <person name="He X."/>
            <person name="Chen T."/>
            <person name="Dewhirst F.E."/>
        </authorList>
    </citation>
    <scope>NUCLEOTIDE SEQUENCE [LARGE SCALE GENOMIC DNA]</scope>
    <source>
        <strain evidence="13 14">BB001</strain>
    </source>
</reference>
<organism evidence="13 14">
    <name type="scientific">Candidatus Nanosynbacter featherlites</name>
    <dbReference type="NCBI Taxonomy" id="2572088"/>
    <lineage>
        <taxon>Bacteria</taxon>
        <taxon>Candidatus Saccharimonadota</taxon>
        <taxon>Candidatus Saccharimonadia</taxon>
        <taxon>Candidatus Nanosynbacterales</taxon>
        <taxon>Candidatus Nanosynbacteraceae</taxon>
        <taxon>Candidatus Nanosynbacter</taxon>
    </lineage>
</organism>
<dbReference type="PANTHER" id="PTHR12428:SF65">
    <property type="entry name" value="CYTOCHROME C OXIDASE ASSEMBLY PROTEIN COX18, MITOCHONDRIAL"/>
    <property type="match status" value="1"/>
</dbReference>
<evidence type="ECO:0000313" key="14">
    <source>
        <dbReference type="Proteomes" id="UP000310639"/>
    </source>
</evidence>
<feature type="transmembrane region" description="Helical" evidence="11">
    <location>
        <begin position="12"/>
        <end position="41"/>
    </location>
</feature>
<comment type="similarity">
    <text evidence="9">Belongs to the OXA1/ALB3/YidC family.</text>
</comment>
<gene>
    <name evidence="13" type="ORF">FBF37_04035</name>
</gene>
<keyword evidence="7 11" id="KW-0472">Membrane</keyword>
<dbReference type="GO" id="GO:0015031">
    <property type="term" value="P:protein transport"/>
    <property type="evidence" value="ECO:0007669"/>
    <property type="project" value="UniProtKB-KW"/>
</dbReference>
<feature type="transmembrane region" description="Helical" evidence="11">
    <location>
        <begin position="169"/>
        <end position="188"/>
    </location>
</feature>
<evidence type="ECO:0000256" key="9">
    <source>
        <dbReference type="RuleBase" id="RU003945"/>
    </source>
</evidence>
<dbReference type="GO" id="GO:0005886">
    <property type="term" value="C:plasma membrane"/>
    <property type="evidence" value="ECO:0007669"/>
    <property type="project" value="UniProtKB-SubCell"/>
</dbReference>
<dbReference type="GO" id="GO:0032977">
    <property type="term" value="F:membrane insertase activity"/>
    <property type="evidence" value="ECO:0007669"/>
    <property type="project" value="InterPro"/>
</dbReference>
<dbReference type="InterPro" id="IPR001708">
    <property type="entry name" value="YidC/ALB3/OXA1/COX18"/>
</dbReference>
<dbReference type="NCBIfam" id="TIGR03592">
    <property type="entry name" value="yidC_oxa1_cterm"/>
    <property type="match status" value="1"/>
</dbReference>
<dbReference type="InterPro" id="IPR028055">
    <property type="entry name" value="YidC/Oxa/ALB_C"/>
</dbReference>
<evidence type="ECO:0000256" key="10">
    <source>
        <dbReference type="SAM" id="MobiDB-lite"/>
    </source>
</evidence>
<feature type="transmembrane region" description="Helical" evidence="11">
    <location>
        <begin position="233"/>
        <end position="252"/>
    </location>
</feature>
<keyword evidence="5" id="KW-0653">Protein transport</keyword>
<dbReference type="CDD" id="cd20070">
    <property type="entry name" value="5TM_YidC_Alb3"/>
    <property type="match status" value="1"/>
</dbReference>
<evidence type="ECO:0000259" key="12">
    <source>
        <dbReference type="Pfam" id="PF02096"/>
    </source>
</evidence>
<evidence type="ECO:0000256" key="7">
    <source>
        <dbReference type="ARBA" id="ARBA00023136"/>
    </source>
</evidence>
<feature type="domain" description="Membrane insertase YidC/Oxa/ALB C-terminal" evidence="12">
    <location>
        <begin position="26"/>
        <end position="265"/>
    </location>
</feature>
<dbReference type="GO" id="GO:0051205">
    <property type="term" value="P:protein insertion into membrane"/>
    <property type="evidence" value="ECO:0007669"/>
    <property type="project" value="TreeGrafter"/>
</dbReference>
<feature type="transmembrane region" description="Helical" evidence="11">
    <location>
        <begin position="89"/>
        <end position="112"/>
    </location>
</feature>
<dbReference type="PANTHER" id="PTHR12428">
    <property type="entry name" value="OXA1"/>
    <property type="match status" value="1"/>
</dbReference>
<evidence type="ECO:0000256" key="11">
    <source>
        <dbReference type="SAM" id="Phobius"/>
    </source>
</evidence>
<accession>A0A4P9A448</accession>
<dbReference type="Pfam" id="PF02096">
    <property type="entry name" value="60KD_IMP"/>
    <property type="match status" value="1"/>
</dbReference>
<dbReference type="RefSeq" id="WP_138079711.1">
    <property type="nucleotide sequence ID" value="NZ_CP040004.1"/>
</dbReference>
<keyword evidence="14" id="KW-1185">Reference proteome</keyword>
<evidence type="ECO:0000256" key="1">
    <source>
        <dbReference type="ARBA" id="ARBA00004651"/>
    </source>
</evidence>
<dbReference type="InterPro" id="IPR047196">
    <property type="entry name" value="YidC_ALB_C"/>
</dbReference>
<proteinExistence type="inferred from homology"/>
<evidence type="ECO:0000256" key="4">
    <source>
        <dbReference type="ARBA" id="ARBA00022692"/>
    </source>
</evidence>
<sequence length="310" mass="34846">MSFFDVLIVQPIFNILMAIYGLIPDFGVSIILFTIIIRLLLWPMVKKQLHQTKAMRKMQPQLAKINAKYKNDRQARALAMMELYKEHNISMFGSIGVLLIQLPVLIGIYRVVQIFVSSRVHTGDLAKYAYDFIEQLPVVSNLVAHPDQLNQNFLGMVDLTQHAVSNSGVTWSLLILAVLAVVMQFLTTKQISPASDSKKRLRDIMQEAAEGKEADQSEINAIVMRKMMKFMPIFMFFVIINLPGALALYLTVSNVAAYAQNAIILKGDSDEMETISKTPNKSKKNSKKPQASRRAATATEAKITRIKAKE</sequence>
<name>A0A4P9A448_9BACT</name>
<dbReference type="Proteomes" id="UP000310639">
    <property type="component" value="Chromosome"/>
</dbReference>
<evidence type="ECO:0000256" key="3">
    <source>
        <dbReference type="ARBA" id="ARBA00022475"/>
    </source>
</evidence>
<keyword evidence="4 9" id="KW-0812">Transmembrane</keyword>
<evidence type="ECO:0000313" key="13">
    <source>
        <dbReference type="EMBL" id="QCT42595.1"/>
    </source>
</evidence>
<keyword evidence="2" id="KW-0813">Transport</keyword>
<feature type="region of interest" description="Disordered" evidence="10">
    <location>
        <begin position="274"/>
        <end position="310"/>
    </location>
</feature>
<dbReference type="AlphaFoldDB" id="A0A4P9A448"/>
<keyword evidence="6 11" id="KW-1133">Transmembrane helix</keyword>
<evidence type="ECO:0000256" key="8">
    <source>
        <dbReference type="ARBA" id="ARBA00023186"/>
    </source>
</evidence>
<dbReference type="KEGG" id="nft:FBF37_04035"/>
<comment type="subcellular location">
    <subcellularLocation>
        <location evidence="1">Cell membrane</location>
        <topology evidence="1">Multi-pass membrane protein</topology>
    </subcellularLocation>
    <subcellularLocation>
        <location evidence="9">Membrane</location>
        <topology evidence="9">Multi-pass membrane protein</topology>
    </subcellularLocation>
</comment>
<dbReference type="EMBL" id="CP040004">
    <property type="protein sequence ID" value="QCT42595.1"/>
    <property type="molecule type" value="Genomic_DNA"/>
</dbReference>
<feature type="compositionally biased region" description="Basic residues" evidence="10">
    <location>
        <begin position="280"/>
        <end position="291"/>
    </location>
</feature>
<evidence type="ECO:0000256" key="6">
    <source>
        <dbReference type="ARBA" id="ARBA00022989"/>
    </source>
</evidence>
<protein>
    <submittedName>
        <fullName evidence="13">YidC/Oxa1 family membrane protein insertase</fullName>
    </submittedName>
</protein>